<accession>A0A165P342</accession>
<keyword evidence="2" id="KW-1185">Reference proteome</keyword>
<sequence>MTMFIRRSTLSAFFAWISSLDHVTPHEFWTHIAPYRLSWSLCSFTLLIRCELIEESAVQLQQPMCMSPALEGFPSEWADSTRGTTLFHEPPCGVGDKHRYLISVQCKFLCLLSQVLLHARIYATTHGTLPSSIICTLYHDRRALDGHYRCMCVATRHPLMRLLY</sequence>
<dbReference type="EMBL" id="KV425620">
    <property type="protein sequence ID" value="KZT20453.1"/>
    <property type="molecule type" value="Genomic_DNA"/>
</dbReference>
<gene>
    <name evidence="1" type="ORF">NEOLEDRAFT_1140742</name>
</gene>
<dbReference type="AlphaFoldDB" id="A0A165P342"/>
<name>A0A165P342_9AGAM</name>
<organism evidence="1 2">
    <name type="scientific">Neolentinus lepideus HHB14362 ss-1</name>
    <dbReference type="NCBI Taxonomy" id="1314782"/>
    <lineage>
        <taxon>Eukaryota</taxon>
        <taxon>Fungi</taxon>
        <taxon>Dikarya</taxon>
        <taxon>Basidiomycota</taxon>
        <taxon>Agaricomycotina</taxon>
        <taxon>Agaricomycetes</taxon>
        <taxon>Gloeophyllales</taxon>
        <taxon>Gloeophyllaceae</taxon>
        <taxon>Neolentinus</taxon>
    </lineage>
</organism>
<dbReference type="Proteomes" id="UP000076761">
    <property type="component" value="Unassembled WGS sequence"/>
</dbReference>
<protein>
    <submittedName>
        <fullName evidence="1">Uncharacterized protein</fullName>
    </submittedName>
</protein>
<proteinExistence type="predicted"/>
<dbReference type="InParanoid" id="A0A165P342"/>
<evidence type="ECO:0000313" key="1">
    <source>
        <dbReference type="EMBL" id="KZT20453.1"/>
    </source>
</evidence>
<evidence type="ECO:0000313" key="2">
    <source>
        <dbReference type="Proteomes" id="UP000076761"/>
    </source>
</evidence>
<reference evidence="1 2" key="1">
    <citation type="journal article" date="2016" name="Mol. Biol. Evol.">
        <title>Comparative Genomics of Early-Diverging Mushroom-Forming Fungi Provides Insights into the Origins of Lignocellulose Decay Capabilities.</title>
        <authorList>
            <person name="Nagy L.G."/>
            <person name="Riley R."/>
            <person name="Tritt A."/>
            <person name="Adam C."/>
            <person name="Daum C."/>
            <person name="Floudas D."/>
            <person name="Sun H."/>
            <person name="Yadav J.S."/>
            <person name="Pangilinan J."/>
            <person name="Larsson K.H."/>
            <person name="Matsuura K."/>
            <person name="Barry K."/>
            <person name="Labutti K."/>
            <person name="Kuo R."/>
            <person name="Ohm R.A."/>
            <person name="Bhattacharya S.S."/>
            <person name="Shirouzu T."/>
            <person name="Yoshinaga Y."/>
            <person name="Martin F.M."/>
            <person name="Grigoriev I.V."/>
            <person name="Hibbett D.S."/>
        </authorList>
    </citation>
    <scope>NUCLEOTIDE SEQUENCE [LARGE SCALE GENOMIC DNA]</scope>
    <source>
        <strain evidence="1 2">HHB14362 ss-1</strain>
    </source>
</reference>